<gene>
    <name evidence="4" type="ORF">VP395_03810</name>
</gene>
<accession>A0ABV0A6Z9</accession>
<feature type="signal peptide" evidence="2">
    <location>
        <begin position="1"/>
        <end position="18"/>
    </location>
</feature>
<organism evidence="4 5">
    <name type="scientific">Mariniflexile soesokkakense</name>
    <dbReference type="NCBI Taxonomy" id="1343160"/>
    <lineage>
        <taxon>Bacteria</taxon>
        <taxon>Pseudomonadati</taxon>
        <taxon>Bacteroidota</taxon>
        <taxon>Flavobacteriia</taxon>
        <taxon>Flavobacteriales</taxon>
        <taxon>Flavobacteriaceae</taxon>
        <taxon>Mariniflexile</taxon>
    </lineage>
</organism>
<protein>
    <submittedName>
        <fullName evidence="4">M64 family metallopeptidase</fullName>
    </submittedName>
</protein>
<dbReference type="InterPro" id="IPR024079">
    <property type="entry name" value="MetalloPept_cat_dom_sf"/>
</dbReference>
<dbReference type="Pfam" id="PF18962">
    <property type="entry name" value="Por_Secre_tail"/>
    <property type="match status" value="1"/>
</dbReference>
<dbReference type="NCBIfam" id="TIGR04183">
    <property type="entry name" value="Por_Secre_tail"/>
    <property type="match status" value="1"/>
</dbReference>
<keyword evidence="1 2" id="KW-0732">Signal</keyword>
<dbReference type="RefSeq" id="WP_346240380.1">
    <property type="nucleotide sequence ID" value="NZ_JAZHYP010000001.1"/>
</dbReference>
<proteinExistence type="predicted"/>
<evidence type="ECO:0000256" key="1">
    <source>
        <dbReference type="ARBA" id="ARBA00022729"/>
    </source>
</evidence>
<evidence type="ECO:0000313" key="4">
    <source>
        <dbReference type="EMBL" id="MEN3322839.1"/>
    </source>
</evidence>
<dbReference type="Gene3D" id="3.40.390.10">
    <property type="entry name" value="Collagenase (Catalytic Domain)"/>
    <property type="match status" value="1"/>
</dbReference>
<dbReference type="Proteomes" id="UP001416393">
    <property type="component" value="Unassembled WGS sequence"/>
</dbReference>
<comment type="caution">
    <text evidence="4">The sequence shown here is derived from an EMBL/GenBank/DDBJ whole genome shotgun (WGS) entry which is preliminary data.</text>
</comment>
<feature type="domain" description="Secretion system C-terminal sorting" evidence="3">
    <location>
        <begin position="400"/>
        <end position="472"/>
    </location>
</feature>
<evidence type="ECO:0000256" key="2">
    <source>
        <dbReference type="SAM" id="SignalP"/>
    </source>
</evidence>
<feature type="chain" id="PRO_5045334533" evidence="2">
    <location>
        <begin position="19"/>
        <end position="475"/>
    </location>
</feature>
<evidence type="ECO:0000259" key="3">
    <source>
        <dbReference type="Pfam" id="PF18962"/>
    </source>
</evidence>
<dbReference type="EMBL" id="JAZHYP010000001">
    <property type="protein sequence ID" value="MEN3322839.1"/>
    <property type="molecule type" value="Genomic_DNA"/>
</dbReference>
<dbReference type="InterPro" id="IPR026444">
    <property type="entry name" value="Secre_tail"/>
</dbReference>
<dbReference type="Pfam" id="PF09471">
    <property type="entry name" value="Peptidase_M64"/>
    <property type="match status" value="1"/>
</dbReference>
<keyword evidence="5" id="KW-1185">Reference proteome</keyword>
<sequence length="475" mass="53183">MKQLFYFFLFVSFQCVSAQVFEKETIKNSGDNDKRINLVILSEGYQTGELAQFKTDATNFVNAMFGQSPFKEYTSYFNVHIIKVPSTQSGADHPGTATDVTEPASPVRFVDTYFNATFDSFGFHRLLFYEIDGNYANNTEIKINSVLADNFPTYDQALILVNSTIYGGSGGEFPMASKGVSNGVSSTEIAIHELGHSMFNLKDEYFPLEEGYFGEAINMTQQNSPSLVKWKNWMNTNGISTYQYNNSGFAANWYRPHQGCKMRYLSYPFCAVCKEGVIEKIHTLVSPIDSYSPISNSITSPTFPIHFHLNLIKPIPNTLKSIWTLNASNFTNDVDDINVLESDLNTGINTLTVAVNDPSSFLKVDNHDSFHVYTVTWTIDNSALGIKGITSYIANYNIAMYPNPTNTIVNFKFESDNNAQLKVVISSLDGKKIKILSIENHHTNQVDISNLSTGMYLTHFYSGNTLIASKKLVKN</sequence>
<name>A0ABV0A6Z9_9FLAO</name>
<evidence type="ECO:0000313" key="5">
    <source>
        <dbReference type="Proteomes" id="UP001416393"/>
    </source>
</evidence>
<reference evidence="4 5" key="1">
    <citation type="submission" date="2024-01" db="EMBL/GenBank/DDBJ databases">
        <title>Mariniflexile litorale sp. nov., isolated from the shallow sediments of the Sea of Japan.</title>
        <authorList>
            <person name="Romanenko L."/>
            <person name="Bystritskaya E."/>
            <person name="Isaeva M."/>
        </authorList>
    </citation>
    <scope>NUCLEOTIDE SEQUENCE [LARGE SCALE GENOMIC DNA]</scope>
    <source>
        <strain evidence="4 5">KCTC 32427</strain>
    </source>
</reference>
<dbReference type="InterPro" id="IPR019026">
    <property type="entry name" value="Peptidase_M64_IgA"/>
</dbReference>